<keyword evidence="1" id="KW-1133">Transmembrane helix</keyword>
<keyword evidence="3" id="KW-1185">Reference proteome</keyword>
<sequence length="202" mass="21759">MHKCNKKAELTSRDLISLGIFNAIAMVAYFGVATVAGTTVIGLLVCSAVAFLPMGVVYMLMAVKIKKRGVFLISGAVLAIIAMTSGRIYHAVGCVVGGLLAEFLAGKNKYQKSGEIILAYVTLAFVEFLGIYLPFFILGQEYMLSRGNKVAITPDTVNTFLSYFTTGNFFLIALLNIVGAYLGAKLGLRVVNKHFRKAGLVE</sequence>
<gene>
    <name evidence="2" type="ORF">SpAn4DRAFT_0036</name>
</gene>
<protein>
    <submittedName>
        <fullName evidence="2">Substrate-specific component BL0695 of predicted ECF transporter</fullName>
    </submittedName>
</protein>
<feature type="transmembrane region" description="Helical" evidence="1">
    <location>
        <begin position="41"/>
        <end position="61"/>
    </location>
</feature>
<evidence type="ECO:0000313" key="2">
    <source>
        <dbReference type="EMBL" id="CQR73574.1"/>
    </source>
</evidence>
<dbReference type="EMBL" id="CTRP01000014">
    <property type="protein sequence ID" value="CQR73574.1"/>
    <property type="molecule type" value="Genomic_DNA"/>
</dbReference>
<organism evidence="2 3">
    <name type="scientific">Sporomusa ovata</name>
    <dbReference type="NCBI Taxonomy" id="2378"/>
    <lineage>
        <taxon>Bacteria</taxon>
        <taxon>Bacillati</taxon>
        <taxon>Bacillota</taxon>
        <taxon>Negativicutes</taxon>
        <taxon>Selenomonadales</taxon>
        <taxon>Sporomusaceae</taxon>
        <taxon>Sporomusa</taxon>
    </lineage>
</organism>
<feature type="transmembrane region" description="Helical" evidence="1">
    <location>
        <begin position="15"/>
        <end position="35"/>
    </location>
</feature>
<keyword evidence="1" id="KW-0472">Membrane</keyword>
<dbReference type="Proteomes" id="UP000049855">
    <property type="component" value="Unassembled WGS sequence"/>
</dbReference>
<dbReference type="AlphaFoldDB" id="A0A0U1L3U5"/>
<reference evidence="3" key="1">
    <citation type="submission" date="2015-03" db="EMBL/GenBank/DDBJ databases">
        <authorList>
            <person name="Nijsse Bart"/>
        </authorList>
    </citation>
    <scope>NUCLEOTIDE SEQUENCE [LARGE SCALE GENOMIC DNA]</scope>
</reference>
<feature type="transmembrane region" description="Helical" evidence="1">
    <location>
        <begin position="68"/>
        <end position="83"/>
    </location>
</feature>
<dbReference type="RefSeq" id="WP_021170850.1">
    <property type="nucleotide sequence ID" value="NZ_CTRP01000014.1"/>
</dbReference>
<feature type="transmembrane region" description="Helical" evidence="1">
    <location>
        <begin position="160"/>
        <end position="184"/>
    </location>
</feature>
<dbReference type="NCBIfam" id="TIGR02185">
    <property type="entry name" value="Trep_Strep"/>
    <property type="match status" value="1"/>
</dbReference>
<keyword evidence="1" id="KW-0812">Transmembrane</keyword>
<accession>A0A0U1L3U5</accession>
<proteinExistence type="predicted"/>
<evidence type="ECO:0000256" key="1">
    <source>
        <dbReference type="SAM" id="Phobius"/>
    </source>
</evidence>
<feature type="transmembrane region" description="Helical" evidence="1">
    <location>
        <begin position="117"/>
        <end position="140"/>
    </location>
</feature>
<name>A0A0U1L3U5_9FIRM</name>
<dbReference type="Pfam" id="PF09605">
    <property type="entry name" value="Trep_Strep"/>
    <property type="match status" value="1"/>
</dbReference>
<dbReference type="InterPro" id="IPR011733">
    <property type="entry name" value="CHP02185_IM"/>
</dbReference>
<evidence type="ECO:0000313" key="3">
    <source>
        <dbReference type="Proteomes" id="UP000049855"/>
    </source>
</evidence>